<keyword evidence="2" id="KW-1185">Reference proteome</keyword>
<protein>
    <submittedName>
        <fullName evidence="1">Uncharacterized protein</fullName>
    </submittedName>
</protein>
<comment type="caution">
    <text evidence="1">The sequence shown here is derived from an EMBL/GenBank/DDBJ whole genome shotgun (WGS) entry which is preliminary data.</text>
</comment>
<name>A0A0D7X6A3_9BACL</name>
<evidence type="ECO:0000313" key="2">
    <source>
        <dbReference type="Proteomes" id="UP000032534"/>
    </source>
</evidence>
<dbReference type="AlphaFoldDB" id="A0A0D7X6A3"/>
<proteinExistence type="predicted"/>
<evidence type="ECO:0000313" key="1">
    <source>
        <dbReference type="EMBL" id="KJD45562.1"/>
    </source>
</evidence>
<accession>A0A0D7X6A3</accession>
<reference evidence="1 2" key="1">
    <citation type="submission" date="2014-11" db="EMBL/GenBank/DDBJ databases">
        <title>Draft Genome Sequences of Paenibacillus polymyxa NRRL B-30509 and Paenibacillus terrae NRRL B-30644, Strains from a Poultry Environment that Produce Tridecaptin A and Paenicidins.</title>
        <authorList>
            <person name="van Belkum M.J."/>
            <person name="Lohans C.T."/>
            <person name="Vederas J.C."/>
        </authorList>
    </citation>
    <scope>NUCLEOTIDE SEQUENCE [LARGE SCALE GENOMIC DNA]</scope>
    <source>
        <strain evidence="1 2">NRRL B-30644</strain>
    </source>
</reference>
<gene>
    <name evidence="1" type="ORF">QD47_11195</name>
</gene>
<organism evidence="1 2">
    <name type="scientific">Paenibacillus terrae</name>
    <dbReference type="NCBI Taxonomy" id="159743"/>
    <lineage>
        <taxon>Bacteria</taxon>
        <taxon>Bacillati</taxon>
        <taxon>Bacillota</taxon>
        <taxon>Bacilli</taxon>
        <taxon>Bacillales</taxon>
        <taxon>Paenibacillaceae</taxon>
        <taxon>Paenibacillus</taxon>
    </lineage>
</organism>
<dbReference type="Proteomes" id="UP000032534">
    <property type="component" value="Unassembled WGS sequence"/>
</dbReference>
<sequence>MQKPHLEEQIIRIAYCERTLDLWKAVLSCKKLLTAPYLKAAKNGPSFKWDMSFQVSVRSFDNTY</sequence>
<dbReference type="EMBL" id="JTHP01000018">
    <property type="protein sequence ID" value="KJD45562.1"/>
    <property type="molecule type" value="Genomic_DNA"/>
</dbReference>
<dbReference type="PATRIC" id="fig|159743.3.peg.2497"/>